<evidence type="ECO:0000256" key="14">
    <source>
        <dbReference type="SAM" id="Phobius"/>
    </source>
</evidence>
<dbReference type="GO" id="GO:0032469">
    <property type="term" value="P:endoplasmic reticulum calcium ion homeostasis"/>
    <property type="evidence" value="ECO:0007669"/>
    <property type="project" value="InterPro"/>
</dbReference>
<feature type="transmembrane region" description="Helical" evidence="14">
    <location>
        <begin position="44"/>
        <end position="66"/>
    </location>
</feature>
<dbReference type="OrthoDB" id="342726at2759"/>
<sequence>MKSKIINQNISIVEESRKKLRKDKSMKKATEQIENEMRRLTRDLYLMQMPSHFALALVFVSTYAFLSTVYEAYVVAKLPFEPFSLLQKLSHRSLPGNDVTDCSMTFMLVIGSMAIRSNVQRYLVINRHVIKNNKKTCFSLFDRICPEDGHKPLDA</sequence>
<organism evidence="15 16">
    <name type="scientific">Reticulomyxa filosa</name>
    <dbReference type="NCBI Taxonomy" id="46433"/>
    <lineage>
        <taxon>Eukaryota</taxon>
        <taxon>Sar</taxon>
        <taxon>Rhizaria</taxon>
        <taxon>Retaria</taxon>
        <taxon>Foraminifera</taxon>
        <taxon>Monothalamids</taxon>
        <taxon>Reticulomyxidae</taxon>
        <taxon>Reticulomyxa</taxon>
    </lineage>
</organism>
<evidence type="ECO:0000256" key="13">
    <source>
        <dbReference type="ARBA" id="ARBA00023303"/>
    </source>
</evidence>
<dbReference type="Proteomes" id="UP000023152">
    <property type="component" value="Unassembled WGS sequence"/>
</dbReference>
<keyword evidence="4" id="KW-0109">Calcium transport</keyword>
<dbReference type="GO" id="GO:0005262">
    <property type="term" value="F:calcium channel activity"/>
    <property type="evidence" value="ECO:0007669"/>
    <property type="project" value="UniProtKB-KW"/>
</dbReference>
<dbReference type="Pfam" id="PF01956">
    <property type="entry name" value="EMC3_TMCO1"/>
    <property type="match status" value="1"/>
</dbReference>
<keyword evidence="8" id="KW-0106">Calcium</keyword>
<keyword evidence="9 14" id="KW-1133">Transmembrane helix</keyword>
<dbReference type="PANTHER" id="PTHR20917:SF0">
    <property type="entry name" value="CALCIUM LOAD-ACTIVATED CALCIUM CHANNEL"/>
    <property type="match status" value="1"/>
</dbReference>
<evidence type="ECO:0000256" key="9">
    <source>
        <dbReference type="ARBA" id="ARBA00022989"/>
    </source>
</evidence>
<evidence type="ECO:0000256" key="11">
    <source>
        <dbReference type="ARBA" id="ARBA00023065"/>
    </source>
</evidence>
<evidence type="ECO:0000256" key="4">
    <source>
        <dbReference type="ARBA" id="ARBA00022568"/>
    </source>
</evidence>
<evidence type="ECO:0000313" key="15">
    <source>
        <dbReference type="EMBL" id="ETO30037.1"/>
    </source>
</evidence>
<keyword evidence="3" id="KW-0813">Transport</keyword>
<evidence type="ECO:0000256" key="5">
    <source>
        <dbReference type="ARBA" id="ARBA00022673"/>
    </source>
</evidence>
<accession>X6NXN6</accession>
<dbReference type="GO" id="GO:0005789">
    <property type="term" value="C:endoplasmic reticulum membrane"/>
    <property type="evidence" value="ECO:0007669"/>
    <property type="project" value="UniProtKB-SubCell"/>
</dbReference>
<evidence type="ECO:0000256" key="1">
    <source>
        <dbReference type="ARBA" id="ARBA00004477"/>
    </source>
</evidence>
<evidence type="ECO:0000256" key="10">
    <source>
        <dbReference type="ARBA" id="ARBA00023054"/>
    </source>
</evidence>
<dbReference type="InterPro" id="IPR008559">
    <property type="entry name" value="TMCO1"/>
</dbReference>
<name>X6NXN6_RETFI</name>
<comment type="similarity">
    <text evidence="2">Belongs to the TMCO1 family.</text>
</comment>
<comment type="subcellular location">
    <subcellularLocation>
        <location evidence="1">Endoplasmic reticulum membrane</location>
        <topology evidence="1">Multi-pass membrane protein</topology>
    </subcellularLocation>
</comment>
<reference evidence="15 16" key="1">
    <citation type="journal article" date="2013" name="Curr. Biol.">
        <title>The Genome of the Foraminiferan Reticulomyxa filosa.</title>
        <authorList>
            <person name="Glockner G."/>
            <person name="Hulsmann N."/>
            <person name="Schleicher M."/>
            <person name="Noegel A.A."/>
            <person name="Eichinger L."/>
            <person name="Gallinger C."/>
            <person name="Pawlowski J."/>
            <person name="Sierra R."/>
            <person name="Euteneuer U."/>
            <person name="Pillet L."/>
            <person name="Moustafa A."/>
            <person name="Platzer M."/>
            <person name="Groth M."/>
            <person name="Szafranski K."/>
            <person name="Schliwa M."/>
        </authorList>
    </citation>
    <scope>NUCLEOTIDE SEQUENCE [LARGE SCALE GENOMIC DNA]</scope>
</reference>
<dbReference type="PANTHER" id="PTHR20917">
    <property type="entry name" value="PNAS-RELATED"/>
    <property type="match status" value="1"/>
</dbReference>
<keyword evidence="6 14" id="KW-0812">Transmembrane</keyword>
<keyword evidence="12 14" id="KW-0472">Membrane</keyword>
<keyword evidence="5" id="KW-0107">Calcium channel</keyword>
<dbReference type="InterPro" id="IPR002809">
    <property type="entry name" value="EMC3/TMCO1"/>
</dbReference>
<evidence type="ECO:0000256" key="7">
    <source>
        <dbReference type="ARBA" id="ARBA00022824"/>
    </source>
</evidence>
<keyword evidence="16" id="KW-1185">Reference proteome</keyword>
<keyword evidence="13" id="KW-0407">Ion channel</keyword>
<keyword evidence="10" id="KW-0175">Coiled coil</keyword>
<evidence type="ECO:0000256" key="6">
    <source>
        <dbReference type="ARBA" id="ARBA00022692"/>
    </source>
</evidence>
<evidence type="ECO:0000256" key="8">
    <source>
        <dbReference type="ARBA" id="ARBA00022837"/>
    </source>
</evidence>
<protein>
    <submittedName>
        <fullName evidence="15">Uncharacterized protein</fullName>
    </submittedName>
</protein>
<dbReference type="SMART" id="SM01415">
    <property type="entry name" value="DUF106"/>
    <property type="match status" value="1"/>
</dbReference>
<evidence type="ECO:0000313" key="16">
    <source>
        <dbReference type="Proteomes" id="UP000023152"/>
    </source>
</evidence>
<comment type="caution">
    <text evidence="15">The sequence shown here is derived from an EMBL/GenBank/DDBJ whole genome shotgun (WGS) entry which is preliminary data.</text>
</comment>
<gene>
    <name evidence="15" type="ORF">RFI_07082</name>
</gene>
<proteinExistence type="inferred from homology"/>
<dbReference type="EMBL" id="ASPP01005709">
    <property type="protein sequence ID" value="ETO30037.1"/>
    <property type="molecule type" value="Genomic_DNA"/>
</dbReference>
<dbReference type="AlphaFoldDB" id="X6NXN6"/>
<evidence type="ECO:0000256" key="3">
    <source>
        <dbReference type="ARBA" id="ARBA00022448"/>
    </source>
</evidence>
<evidence type="ECO:0000256" key="12">
    <source>
        <dbReference type="ARBA" id="ARBA00023136"/>
    </source>
</evidence>
<keyword evidence="7" id="KW-0256">Endoplasmic reticulum</keyword>
<keyword evidence="11" id="KW-0406">Ion transport</keyword>
<evidence type="ECO:0000256" key="2">
    <source>
        <dbReference type="ARBA" id="ARBA00006537"/>
    </source>
</evidence>